<dbReference type="AlphaFoldDB" id="A0AAP0F978"/>
<organism evidence="2 3">
    <name type="scientific">Stephania cephalantha</name>
    <dbReference type="NCBI Taxonomy" id="152367"/>
    <lineage>
        <taxon>Eukaryota</taxon>
        <taxon>Viridiplantae</taxon>
        <taxon>Streptophyta</taxon>
        <taxon>Embryophyta</taxon>
        <taxon>Tracheophyta</taxon>
        <taxon>Spermatophyta</taxon>
        <taxon>Magnoliopsida</taxon>
        <taxon>Ranunculales</taxon>
        <taxon>Menispermaceae</taxon>
        <taxon>Menispermoideae</taxon>
        <taxon>Cissampelideae</taxon>
        <taxon>Stephania</taxon>
    </lineage>
</organism>
<evidence type="ECO:0000313" key="3">
    <source>
        <dbReference type="Proteomes" id="UP001419268"/>
    </source>
</evidence>
<dbReference type="Proteomes" id="UP001419268">
    <property type="component" value="Unassembled WGS sequence"/>
</dbReference>
<name>A0AAP0F978_9MAGN</name>
<dbReference type="EMBL" id="JBBNAG010000009">
    <property type="protein sequence ID" value="KAK9104732.1"/>
    <property type="molecule type" value="Genomic_DNA"/>
</dbReference>
<accession>A0AAP0F978</accession>
<feature type="region of interest" description="Disordered" evidence="1">
    <location>
        <begin position="97"/>
        <end position="160"/>
    </location>
</feature>
<comment type="caution">
    <text evidence="2">The sequence shown here is derived from an EMBL/GenBank/DDBJ whole genome shotgun (WGS) entry which is preliminary data.</text>
</comment>
<proteinExistence type="predicted"/>
<evidence type="ECO:0000256" key="1">
    <source>
        <dbReference type="SAM" id="MobiDB-lite"/>
    </source>
</evidence>
<evidence type="ECO:0000313" key="2">
    <source>
        <dbReference type="EMBL" id="KAK9104732.1"/>
    </source>
</evidence>
<reference evidence="2 3" key="1">
    <citation type="submission" date="2024-01" db="EMBL/GenBank/DDBJ databases">
        <title>Genome assemblies of Stephania.</title>
        <authorList>
            <person name="Yang L."/>
        </authorList>
    </citation>
    <scope>NUCLEOTIDE SEQUENCE [LARGE SCALE GENOMIC DNA]</scope>
    <source>
        <strain evidence="2">JXDWG</strain>
        <tissue evidence="2">Leaf</tissue>
    </source>
</reference>
<feature type="compositionally biased region" description="Basic and acidic residues" evidence="1">
    <location>
        <begin position="101"/>
        <end position="130"/>
    </location>
</feature>
<protein>
    <submittedName>
        <fullName evidence="2">Uncharacterized protein</fullName>
    </submittedName>
</protein>
<keyword evidence="3" id="KW-1185">Reference proteome</keyword>
<sequence length="160" mass="18213">MGDVAQLPSLRYRGADRDSDGVAESSNEKQFLLKLDAREATWVQRAISEAIGKQQWIWQNFRGDEGILILKTLESHAGKLMRIWRVCEMGWDIILVPGGDSKGEKRNPVRQESGDRDERHFLSHKRDEGVKGSTSVHYATNKEESWRSSRGSDMAPTTRE</sequence>
<gene>
    <name evidence="2" type="ORF">Scep_021576</name>
</gene>